<evidence type="ECO:0000313" key="2">
    <source>
        <dbReference type="Proteomes" id="UP000694925"/>
    </source>
</evidence>
<sequence>MDSEVNGYAGNGTIKANEPIYNENSEVLNGKNSSSNPFCDFRDPTSKNNVSESGMSSQKVHIKDFPQLYVECDPNAWELPSSDPRNNSESPILKIKNKKEFKCVGTMTNSSGVRRSAKSTLAKGPQKQSHCAAILNLTNDESEKVVPD</sequence>
<name>A0AAJ7WAZ6_9HYME</name>
<accession>A0AAJ7WAZ6</accession>
<evidence type="ECO:0000313" key="3">
    <source>
        <dbReference type="RefSeq" id="XP_026669741.1"/>
    </source>
</evidence>
<feature type="region of interest" description="Disordered" evidence="1">
    <location>
        <begin position="25"/>
        <end position="58"/>
    </location>
</feature>
<feature type="region of interest" description="Disordered" evidence="1">
    <location>
        <begin position="1"/>
        <end position="20"/>
    </location>
</feature>
<dbReference type="GeneID" id="108625321"/>
<gene>
    <name evidence="3" type="primary">LOC108625321</name>
</gene>
<reference evidence="3" key="1">
    <citation type="submission" date="2025-08" db="UniProtKB">
        <authorList>
            <consortium name="RefSeq"/>
        </authorList>
    </citation>
    <scope>IDENTIFICATION</scope>
    <source>
        <tissue evidence="3">Whole body</tissue>
    </source>
</reference>
<evidence type="ECO:0000256" key="1">
    <source>
        <dbReference type="SAM" id="MobiDB-lite"/>
    </source>
</evidence>
<dbReference type="RefSeq" id="XP_026669741.1">
    <property type="nucleotide sequence ID" value="XM_026813940.1"/>
</dbReference>
<feature type="compositionally biased region" description="Polar residues" evidence="1">
    <location>
        <begin position="46"/>
        <end position="58"/>
    </location>
</feature>
<dbReference type="AlphaFoldDB" id="A0AAJ7WAZ6"/>
<feature type="region of interest" description="Disordered" evidence="1">
    <location>
        <begin position="108"/>
        <end position="129"/>
    </location>
</feature>
<proteinExistence type="predicted"/>
<dbReference type="Proteomes" id="UP000694925">
    <property type="component" value="Unplaced"/>
</dbReference>
<organism evidence="2 3">
    <name type="scientific">Ceratina calcarata</name>
    <dbReference type="NCBI Taxonomy" id="156304"/>
    <lineage>
        <taxon>Eukaryota</taxon>
        <taxon>Metazoa</taxon>
        <taxon>Ecdysozoa</taxon>
        <taxon>Arthropoda</taxon>
        <taxon>Hexapoda</taxon>
        <taxon>Insecta</taxon>
        <taxon>Pterygota</taxon>
        <taxon>Neoptera</taxon>
        <taxon>Endopterygota</taxon>
        <taxon>Hymenoptera</taxon>
        <taxon>Apocrita</taxon>
        <taxon>Aculeata</taxon>
        <taxon>Apoidea</taxon>
        <taxon>Anthophila</taxon>
        <taxon>Apidae</taxon>
        <taxon>Ceratina</taxon>
        <taxon>Zadontomerus</taxon>
    </lineage>
</organism>
<dbReference type="KEGG" id="ccal:108625321"/>
<keyword evidence="2" id="KW-1185">Reference proteome</keyword>
<feature type="compositionally biased region" description="Polar residues" evidence="1">
    <location>
        <begin position="25"/>
        <end position="37"/>
    </location>
</feature>
<protein>
    <submittedName>
        <fullName evidence="3">Uncharacterized protein LOC108625321</fullName>
    </submittedName>
</protein>